<feature type="non-terminal residue" evidence="10">
    <location>
        <position position="254"/>
    </location>
</feature>
<evidence type="ECO:0000256" key="7">
    <source>
        <dbReference type="ARBA" id="ARBA00023136"/>
    </source>
</evidence>
<evidence type="ECO:0000256" key="5">
    <source>
        <dbReference type="ARBA" id="ARBA00022692"/>
    </source>
</evidence>
<keyword evidence="4" id="KW-0109">Calcium transport</keyword>
<keyword evidence="5 8" id="KW-0812">Transmembrane</keyword>
<evidence type="ECO:0000313" key="11">
    <source>
        <dbReference type="Proteomes" id="UP001328107"/>
    </source>
</evidence>
<feature type="transmembrane region" description="Helical" evidence="8">
    <location>
        <begin position="227"/>
        <end position="251"/>
    </location>
</feature>
<keyword evidence="4" id="KW-0406">Ion transport</keyword>
<dbReference type="Gene3D" id="1.20.1420.30">
    <property type="entry name" value="NCX, central ion-binding region"/>
    <property type="match status" value="1"/>
</dbReference>
<dbReference type="AlphaFoldDB" id="A0AAN5CK05"/>
<dbReference type="GO" id="GO:0006874">
    <property type="term" value="P:intracellular calcium ion homeostasis"/>
    <property type="evidence" value="ECO:0007669"/>
    <property type="project" value="TreeGrafter"/>
</dbReference>
<keyword evidence="4" id="KW-0106">Calcium</keyword>
<dbReference type="PANTHER" id="PTHR12266:SF0">
    <property type="entry name" value="MITOCHONDRIAL SODIUM_CALCIUM EXCHANGER PROTEIN"/>
    <property type="match status" value="1"/>
</dbReference>
<evidence type="ECO:0000259" key="9">
    <source>
        <dbReference type="Pfam" id="PF01699"/>
    </source>
</evidence>
<feature type="transmembrane region" description="Helical" evidence="8">
    <location>
        <begin position="160"/>
        <end position="179"/>
    </location>
</feature>
<evidence type="ECO:0000256" key="4">
    <source>
        <dbReference type="ARBA" id="ARBA00022568"/>
    </source>
</evidence>
<feature type="transmembrane region" description="Helical" evidence="8">
    <location>
        <begin position="34"/>
        <end position="53"/>
    </location>
</feature>
<keyword evidence="11" id="KW-1185">Reference proteome</keyword>
<keyword evidence="2" id="KW-0813">Transport</keyword>
<dbReference type="InterPro" id="IPR004837">
    <property type="entry name" value="NaCa_Exmemb"/>
</dbReference>
<sequence>SRFERVKTYALWPIVTIFKLTVPLSTVDWCRPAAIVLAVLSPLMFLVNTKLIFTTPIPGGPGLYAYSPIISIPLIAFILLSTTADQEPRFFKISFSLLGFVMSVSWMYAICNEVVDAVTMIGVVTGIDQAILGLTVIAWANCVGDLVSDSSVARQGFPRMGMAAATGGPLFNVLIGFGLPFTIAKIKGDTVPLSLEGSTLVMITFMFISLISTSANIIIFRGHFRRIYGFLLISIYISFLVFAILATTGVLPWV</sequence>
<dbReference type="EMBL" id="BTRK01000004">
    <property type="protein sequence ID" value="GMR45845.1"/>
    <property type="molecule type" value="Genomic_DNA"/>
</dbReference>
<evidence type="ECO:0000256" key="2">
    <source>
        <dbReference type="ARBA" id="ARBA00022448"/>
    </source>
</evidence>
<accession>A0AAN5CK05</accession>
<dbReference type="Proteomes" id="UP001328107">
    <property type="component" value="Unassembled WGS sequence"/>
</dbReference>
<dbReference type="PANTHER" id="PTHR12266">
    <property type="entry name" value="NA+/CA2+ K+ INDEPENDENT EXCHANGER"/>
    <property type="match status" value="1"/>
</dbReference>
<reference evidence="11" key="1">
    <citation type="submission" date="2022-10" db="EMBL/GenBank/DDBJ databases">
        <title>Genome assembly of Pristionchus species.</title>
        <authorList>
            <person name="Yoshida K."/>
            <person name="Sommer R.J."/>
        </authorList>
    </citation>
    <scope>NUCLEOTIDE SEQUENCE [LARGE SCALE GENOMIC DNA]</scope>
    <source>
        <strain evidence="11">RS5460</strain>
    </source>
</reference>
<feature type="transmembrane region" description="Helical" evidence="8">
    <location>
        <begin position="199"/>
        <end position="220"/>
    </location>
</feature>
<keyword evidence="6 8" id="KW-1133">Transmembrane helix</keyword>
<gene>
    <name evidence="10" type="ORF">PMAYCL1PPCAC_16040</name>
</gene>
<dbReference type="GO" id="GO:0005432">
    <property type="term" value="F:calcium:sodium antiporter activity"/>
    <property type="evidence" value="ECO:0007669"/>
    <property type="project" value="TreeGrafter"/>
</dbReference>
<evidence type="ECO:0000256" key="6">
    <source>
        <dbReference type="ARBA" id="ARBA00022989"/>
    </source>
</evidence>
<evidence type="ECO:0000256" key="3">
    <source>
        <dbReference type="ARBA" id="ARBA00022449"/>
    </source>
</evidence>
<comment type="caution">
    <text evidence="10">The sequence shown here is derived from an EMBL/GenBank/DDBJ whole genome shotgun (WGS) entry which is preliminary data.</text>
</comment>
<feature type="domain" description="Sodium/calcium exchanger membrane region" evidence="9">
    <location>
        <begin position="96"/>
        <end position="244"/>
    </location>
</feature>
<evidence type="ECO:0000256" key="1">
    <source>
        <dbReference type="ARBA" id="ARBA00004141"/>
    </source>
</evidence>
<evidence type="ECO:0000313" key="10">
    <source>
        <dbReference type="EMBL" id="GMR45845.1"/>
    </source>
</evidence>
<feature type="transmembrane region" description="Helical" evidence="8">
    <location>
        <begin position="65"/>
        <end position="83"/>
    </location>
</feature>
<keyword evidence="7 8" id="KW-0472">Membrane</keyword>
<feature type="transmembrane region" description="Helical" evidence="8">
    <location>
        <begin position="90"/>
        <end position="110"/>
    </location>
</feature>
<dbReference type="InterPro" id="IPR051359">
    <property type="entry name" value="CaCA_antiporter"/>
</dbReference>
<comment type="subcellular location">
    <subcellularLocation>
        <location evidence="1">Membrane</location>
        <topology evidence="1">Multi-pass membrane protein</topology>
    </subcellularLocation>
</comment>
<name>A0AAN5CK05_9BILA</name>
<dbReference type="GO" id="GO:0016020">
    <property type="term" value="C:membrane"/>
    <property type="evidence" value="ECO:0007669"/>
    <property type="project" value="UniProtKB-SubCell"/>
</dbReference>
<organism evidence="10 11">
    <name type="scientific">Pristionchus mayeri</name>
    <dbReference type="NCBI Taxonomy" id="1317129"/>
    <lineage>
        <taxon>Eukaryota</taxon>
        <taxon>Metazoa</taxon>
        <taxon>Ecdysozoa</taxon>
        <taxon>Nematoda</taxon>
        <taxon>Chromadorea</taxon>
        <taxon>Rhabditida</taxon>
        <taxon>Rhabditina</taxon>
        <taxon>Diplogasteromorpha</taxon>
        <taxon>Diplogasteroidea</taxon>
        <taxon>Neodiplogasteridae</taxon>
        <taxon>Pristionchus</taxon>
    </lineage>
</organism>
<dbReference type="Pfam" id="PF01699">
    <property type="entry name" value="Na_Ca_ex"/>
    <property type="match status" value="1"/>
</dbReference>
<proteinExistence type="predicted"/>
<evidence type="ECO:0000256" key="8">
    <source>
        <dbReference type="SAM" id="Phobius"/>
    </source>
</evidence>
<feature type="non-terminal residue" evidence="10">
    <location>
        <position position="1"/>
    </location>
</feature>
<dbReference type="InterPro" id="IPR044880">
    <property type="entry name" value="NCX_ion-bd_dom_sf"/>
</dbReference>
<keyword evidence="3" id="KW-0050">Antiport</keyword>
<protein>
    <recommendedName>
        <fullName evidence="9">Sodium/calcium exchanger membrane region domain-containing protein</fullName>
    </recommendedName>
</protein>